<organism evidence="1 2">
    <name type="scientific">Bifidobacterium panos</name>
    <dbReference type="NCBI Taxonomy" id="2675321"/>
    <lineage>
        <taxon>Bacteria</taxon>
        <taxon>Bacillati</taxon>
        <taxon>Actinomycetota</taxon>
        <taxon>Actinomycetes</taxon>
        <taxon>Bifidobacteriales</taxon>
        <taxon>Bifidobacteriaceae</taxon>
        <taxon>Bifidobacterium</taxon>
    </lineage>
</organism>
<dbReference type="RefSeq" id="WP_172147040.1">
    <property type="nucleotide sequence ID" value="NZ_JAAIIJ010000028.1"/>
</dbReference>
<gene>
    <name evidence="1" type="ORF">G1C94_1414</name>
</gene>
<dbReference type="EMBL" id="JAAIIJ010000028">
    <property type="protein sequence ID" value="NMN02792.1"/>
    <property type="molecule type" value="Genomic_DNA"/>
</dbReference>
<keyword evidence="2" id="KW-1185">Reference proteome</keyword>
<comment type="caution">
    <text evidence="1">The sequence shown here is derived from an EMBL/GenBank/DDBJ whole genome shotgun (WGS) entry which is preliminary data.</text>
</comment>
<protein>
    <submittedName>
        <fullName evidence="1">Uncharacterized protein</fullName>
    </submittedName>
</protein>
<accession>A0ABX1T052</accession>
<sequence length="406" mass="44528">MTWRGFLYDTISGQLAQEIDVPSFTWSMTVSDSSFSTTKDKGVGEDEVGGLELPWSQIPGTTPAAKASSLMCGKRGLIMFWKSARDDASSLGTPVVGGPFGVRSSTPLDVSVPVDSMMSMLANRFLAHEGRFGTGGDHTAQASYAWKGMSLRGIACEVIRQCTSCKPGGQLPIDLPYLGEKGSHERTDWQDWDVQNQSCKDLLTKLANVQGGPDMQFRPYLADSQHVRWRFEAGSDGDVFLGQKTVHALEYHPQGGTLENLTVDRMAPVQRVYATGSGSDKATLCYLAEDMALTRVNDPWPLYETTYSDSDVKNYAVLKSHAHSRLEANSRPLMQVTGEIDADDVDASGMPLHPLGGFWPGEVFKVSIVGFPDLPNNVYRLRLMKMSGDETSKVKLVFDICEDPVY</sequence>
<name>A0ABX1T052_9BIFI</name>
<reference evidence="1 2" key="1">
    <citation type="submission" date="2020-02" db="EMBL/GenBank/DDBJ databases">
        <title>Characterization of phylogenetic diversity of novel bifidobacterial species isolated in Czech ZOOs.</title>
        <authorList>
            <person name="Lugli G.A."/>
            <person name="Vera N.B."/>
            <person name="Ventura M."/>
        </authorList>
    </citation>
    <scope>NUCLEOTIDE SEQUENCE [LARGE SCALE GENOMIC DNA]</scope>
    <source>
        <strain evidence="1 2">DSM 109963</strain>
    </source>
</reference>
<dbReference type="Proteomes" id="UP000553756">
    <property type="component" value="Unassembled WGS sequence"/>
</dbReference>
<proteinExistence type="predicted"/>
<evidence type="ECO:0000313" key="2">
    <source>
        <dbReference type="Proteomes" id="UP000553756"/>
    </source>
</evidence>
<evidence type="ECO:0000313" key="1">
    <source>
        <dbReference type="EMBL" id="NMN02792.1"/>
    </source>
</evidence>